<name>A0ACC2T722_9FUNG</name>
<protein>
    <submittedName>
        <fullName evidence="1">Uncharacterized protein</fullName>
    </submittedName>
</protein>
<keyword evidence="2" id="KW-1185">Reference proteome</keyword>
<evidence type="ECO:0000313" key="2">
    <source>
        <dbReference type="Proteomes" id="UP001165960"/>
    </source>
</evidence>
<gene>
    <name evidence="1" type="ORF">DSO57_1008161</name>
</gene>
<proteinExistence type="predicted"/>
<organism evidence="1 2">
    <name type="scientific">Entomophthora muscae</name>
    <dbReference type="NCBI Taxonomy" id="34485"/>
    <lineage>
        <taxon>Eukaryota</taxon>
        <taxon>Fungi</taxon>
        <taxon>Fungi incertae sedis</taxon>
        <taxon>Zoopagomycota</taxon>
        <taxon>Entomophthoromycotina</taxon>
        <taxon>Entomophthoromycetes</taxon>
        <taxon>Entomophthorales</taxon>
        <taxon>Entomophthoraceae</taxon>
        <taxon>Entomophthora</taxon>
    </lineage>
</organism>
<sequence>MRIAIILQAHIETGYEGCGIPAHQLPKCVLGHSQGLDGRGYHFLRLKWAFIHSQKEEPLRNLLVYGLGGHGNNVDLKILGALQQYLGLLILDLRLLHLILELLHLILGLLLLKLGLLRCTWDPASYLKLYLFLS</sequence>
<reference evidence="1" key="1">
    <citation type="submission" date="2022-04" db="EMBL/GenBank/DDBJ databases">
        <title>Genome of the entomopathogenic fungus Entomophthora muscae.</title>
        <authorList>
            <person name="Elya C."/>
            <person name="Lovett B.R."/>
            <person name="Lee E."/>
            <person name="Macias A.M."/>
            <person name="Hajek A.E."/>
            <person name="De Bivort B.L."/>
            <person name="Kasson M.T."/>
            <person name="De Fine Licht H.H."/>
            <person name="Stajich J.E."/>
        </authorList>
    </citation>
    <scope>NUCLEOTIDE SEQUENCE</scope>
    <source>
        <strain evidence="1">Berkeley</strain>
    </source>
</reference>
<dbReference type="Proteomes" id="UP001165960">
    <property type="component" value="Unassembled WGS sequence"/>
</dbReference>
<comment type="caution">
    <text evidence="1">The sequence shown here is derived from an EMBL/GenBank/DDBJ whole genome shotgun (WGS) entry which is preliminary data.</text>
</comment>
<accession>A0ACC2T722</accession>
<evidence type="ECO:0000313" key="1">
    <source>
        <dbReference type="EMBL" id="KAJ9070420.1"/>
    </source>
</evidence>
<dbReference type="EMBL" id="QTSX02003575">
    <property type="protein sequence ID" value="KAJ9070420.1"/>
    <property type="molecule type" value="Genomic_DNA"/>
</dbReference>